<feature type="compositionally biased region" description="Basic and acidic residues" evidence="1">
    <location>
        <begin position="40"/>
        <end position="52"/>
    </location>
</feature>
<comment type="caution">
    <text evidence="2">The sequence shown here is derived from an EMBL/GenBank/DDBJ whole genome shotgun (WGS) entry which is preliminary data.</text>
</comment>
<reference evidence="2 3" key="1">
    <citation type="submission" date="2018-05" db="EMBL/GenBank/DDBJ databases">
        <title>Freshwater and sediment microbial communities from various areas in North America, analyzing microbe dynamics in response to fracking.</title>
        <authorList>
            <person name="Lamendella R."/>
        </authorList>
    </citation>
    <scope>NUCLEOTIDE SEQUENCE [LARGE SCALE GENOMIC DNA]</scope>
    <source>
        <strain evidence="2 3">15_TX</strain>
    </source>
</reference>
<name>A0A2V2ZNA3_9BACI</name>
<accession>A0A2V2ZNA3</accession>
<evidence type="ECO:0000313" key="3">
    <source>
        <dbReference type="Proteomes" id="UP000247150"/>
    </source>
</evidence>
<feature type="compositionally biased region" description="Polar residues" evidence="1">
    <location>
        <begin position="1"/>
        <end position="10"/>
    </location>
</feature>
<dbReference type="RefSeq" id="WP_181396101.1">
    <property type="nucleotide sequence ID" value="NZ_QGTW01000014.1"/>
</dbReference>
<evidence type="ECO:0000313" key="2">
    <source>
        <dbReference type="EMBL" id="PWW20877.1"/>
    </source>
</evidence>
<sequence>MNNPDSNQARNTEEPKQTKGSLLESMMEPMDQLSKVAPENTERKTNNNEERM</sequence>
<proteinExistence type="predicted"/>
<protein>
    <submittedName>
        <fullName evidence="2">Uncharacterized protein</fullName>
    </submittedName>
</protein>
<dbReference type="Proteomes" id="UP000247150">
    <property type="component" value="Unassembled WGS sequence"/>
</dbReference>
<dbReference type="AlphaFoldDB" id="A0A2V2ZNA3"/>
<feature type="region of interest" description="Disordered" evidence="1">
    <location>
        <begin position="1"/>
        <end position="52"/>
    </location>
</feature>
<gene>
    <name evidence="2" type="ORF">DFO73_114170</name>
</gene>
<evidence type="ECO:0000256" key="1">
    <source>
        <dbReference type="SAM" id="MobiDB-lite"/>
    </source>
</evidence>
<dbReference type="EMBL" id="QGTW01000014">
    <property type="protein sequence ID" value="PWW20877.1"/>
    <property type="molecule type" value="Genomic_DNA"/>
</dbReference>
<organism evidence="2 3">
    <name type="scientific">Cytobacillus oceanisediminis</name>
    <dbReference type="NCBI Taxonomy" id="665099"/>
    <lineage>
        <taxon>Bacteria</taxon>
        <taxon>Bacillati</taxon>
        <taxon>Bacillota</taxon>
        <taxon>Bacilli</taxon>
        <taxon>Bacillales</taxon>
        <taxon>Bacillaceae</taxon>
        <taxon>Cytobacillus</taxon>
    </lineage>
</organism>